<feature type="chain" id="PRO_5026255672" description="Putative auto-transporter adhesin head GIN domain-containing protein" evidence="1">
    <location>
        <begin position="20"/>
        <end position="303"/>
    </location>
</feature>
<evidence type="ECO:0000313" key="3">
    <source>
        <dbReference type="EMBL" id="QGZ96333.1"/>
    </source>
</evidence>
<dbReference type="KEGG" id="tsv:DSM104635_03192"/>
<dbReference type="InterPro" id="IPR021255">
    <property type="entry name" value="DUF2807"/>
</dbReference>
<accession>A0A6I6MYX2</accession>
<dbReference type="AlphaFoldDB" id="A0A6I6MYX2"/>
<gene>
    <name evidence="3" type="ORF">DSM104635_03192</name>
</gene>
<dbReference type="Proteomes" id="UP000431269">
    <property type="component" value="Chromosome"/>
</dbReference>
<dbReference type="Gene3D" id="2.160.20.120">
    <property type="match status" value="1"/>
</dbReference>
<dbReference type="EMBL" id="CP047045">
    <property type="protein sequence ID" value="QGZ96333.1"/>
    <property type="molecule type" value="Genomic_DNA"/>
</dbReference>
<dbReference type="RefSeq" id="WP_158767130.1">
    <property type="nucleotide sequence ID" value="NZ_CP047045.1"/>
</dbReference>
<evidence type="ECO:0000256" key="1">
    <source>
        <dbReference type="SAM" id="SignalP"/>
    </source>
</evidence>
<evidence type="ECO:0000313" key="4">
    <source>
        <dbReference type="Proteomes" id="UP000431269"/>
    </source>
</evidence>
<sequence length="303" mass="30957">MRLIAILSCALLAAPLAAAQTPPTPPVAPAAPTFVLTAPSYARYARASEVQLRDVVAYVRVRPENRSDVSVAIINNGPLPAPRLRLSGRRLIVDGGMRRQIRNCEVEGGAGFEVRTGRFGTVEGSQIPTIELRVPQAAVVAVNGAVRLRMAPAQSAVLRLDGCGDGDVERVAEGAEISVSGSSELRVFDVGALEAAVAGSSNLRIGVVRDGLTVSLAGSGGVAAARADGETSIALQGSGDVLVRDGRATTLSVAIAGSGNVIHNGTAQSLDAAIFGSGDVHVRQVSGEISRSTIGSGDVIIGR</sequence>
<dbReference type="Pfam" id="PF10988">
    <property type="entry name" value="DUF2807"/>
    <property type="match status" value="1"/>
</dbReference>
<feature type="domain" description="Putative auto-transporter adhesin head GIN" evidence="2">
    <location>
        <begin position="214"/>
        <end position="299"/>
    </location>
</feature>
<protein>
    <recommendedName>
        <fullName evidence="2">Putative auto-transporter adhesin head GIN domain-containing protein</fullName>
    </recommendedName>
</protein>
<organism evidence="3 4">
    <name type="scientific">Terricaulis silvestris</name>
    <dbReference type="NCBI Taxonomy" id="2686094"/>
    <lineage>
        <taxon>Bacteria</taxon>
        <taxon>Pseudomonadati</taxon>
        <taxon>Pseudomonadota</taxon>
        <taxon>Alphaproteobacteria</taxon>
        <taxon>Caulobacterales</taxon>
        <taxon>Caulobacteraceae</taxon>
        <taxon>Terricaulis</taxon>
    </lineage>
</organism>
<proteinExistence type="predicted"/>
<evidence type="ECO:0000259" key="2">
    <source>
        <dbReference type="Pfam" id="PF10988"/>
    </source>
</evidence>
<name>A0A6I6MYX2_9CAUL</name>
<feature type="signal peptide" evidence="1">
    <location>
        <begin position="1"/>
        <end position="19"/>
    </location>
</feature>
<reference evidence="4" key="1">
    <citation type="submission" date="2019-12" db="EMBL/GenBank/DDBJ databases">
        <title>Complete genome of Terracaulis silvestris 0127_4.</title>
        <authorList>
            <person name="Vieira S."/>
            <person name="Riedel T."/>
            <person name="Sproer C."/>
            <person name="Pascual J."/>
            <person name="Boedeker C."/>
            <person name="Overmann J."/>
        </authorList>
    </citation>
    <scope>NUCLEOTIDE SEQUENCE [LARGE SCALE GENOMIC DNA]</scope>
    <source>
        <strain evidence="4">0127_4</strain>
    </source>
</reference>
<keyword evidence="4" id="KW-1185">Reference proteome</keyword>
<keyword evidence="1" id="KW-0732">Signal</keyword>